<dbReference type="RefSeq" id="WP_211142132.1">
    <property type="nucleotide sequence ID" value="NZ_JAEEGB010000007.1"/>
</dbReference>
<evidence type="ECO:0000256" key="1">
    <source>
        <dbReference type="ARBA" id="ARBA00030291"/>
    </source>
</evidence>
<dbReference type="PROSITE" id="PS51819">
    <property type="entry name" value="VOC"/>
    <property type="match status" value="1"/>
</dbReference>
<dbReference type="InterPro" id="IPR037523">
    <property type="entry name" value="VOC_core"/>
</dbReference>
<dbReference type="GO" id="GO:0005737">
    <property type="term" value="C:cytoplasm"/>
    <property type="evidence" value="ECO:0007669"/>
    <property type="project" value="TreeGrafter"/>
</dbReference>
<evidence type="ECO:0000313" key="6">
    <source>
        <dbReference type="EMBL" id="MBI6872638.1"/>
    </source>
</evidence>
<protein>
    <recommendedName>
        <fullName evidence="2">Aldoketomutase</fullName>
    </recommendedName>
    <alternativeName>
        <fullName evidence="1">Ketone-aldehyde mutase</fullName>
    </alternativeName>
    <alternativeName>
        <fullName evidence="3">Methylglyoxalase</fullName>
    </alternativeName>
    <alternativeName>
        <fullName evidence="4">S-D-lactoylglutathione methylglyoxal lyase</fullName>
    </alternativeName>
</protein>
<comment type="caution">
    <text evidence="6">The sequence shown here is derived from an EMBL/GenBank/DDBJ whole genome shotgun (WGS) entry which is preliminary data.</text>
</comment>
<dbReference type="Gene3D" id="3.10.180.10">
    <property type="entry name" value="2,3-Dihydroxybiphenyl 1,2-Dioxygenase, domain 1"/>
    <property type="match status" value="1"/>
</dbReference>
<feature type="domain" description="VOC" evidence="5">
    <location>
        <begin position="4"/>
        <end position="121"/>
    </location>
</feature>
<dbReference type="SUPFAM" id="SSF54593">
    <property type="entry name" value="Glyoxalase/Bleomycin resistance protein/Dihydroxybiphenyl dioxygenase"/>
    <property type="match status" value="1"/>
</dbReference>
<organism evidence="6 7">
    <name type="scientific">Clostridium aciditolerans</name>
    <dbReference type="NCBI Taxonomy" id="339861"/>
    <lineage>
        <taxon>Bacteria</taxon>
        <taxon>Bacillati</taxon>
        <taxon>Bacillota</taxon>
        <taxon>Clostridia</taxon>
        <taxon>Eubacteriales</taxon>
        <taxon>Clostridiaceae</taxon>
        <taxon>Clostridium</taxon>
    </lineage>
</organism>
<dbReference type="InterPro" id="IPR029068">
    <property type="entry name" value="Glyas_Bleomycin-R_OHBP_Dase"/>
</dbReference>
<reference evidence="6" key="1">
    <citation type="submission" date="2020-12" db="EMBL/GenBank/DDBJ databases">
        <title>Clostridium thailandense sp. nov., a novel acetogenic bacterium isolated from peat land soil in Thailand.</title>
        <authorList>
            <person name="Chaikitkaew S."/>
            <person name="Birkeland N.K."/>
        </authorList>
    </citation>
    <scope>NUCLEOTIDE SEQUENCE</scope>
    <source>
        <strain evidence="6">DSM 17425</strain>
    </source>
</reference>
<dbReference type="InterPro" id="IPR004360">
    <property type="entry name" value="Glyas_Fos-R_dOase_dom"/>
</dbReference>
<sequence>MKFKFEHNNINVLDLEKSVNFYKEALGFEEVRRYHAPDGSFTLVFLKDAGSSHTLELTYLTDRKEPYNLGDNEIHMAVTTDDFDKAYEHHKKMGCICYENKGMGLYFIADPDGYWTEILPNKNVV</sequence>
<evidence type="ECO:0000256" key="4">
    <source>
        <dbReference type="ARBA" id="ARBA00033298"/>
    </source>
</evidence>
<dbReference type="PANTHER" id="PTHR46036:SF5">
    <property type="entry name" value="LACTOYLGLUTATHIONE LYASE"/>
    <property type="match status" value="1"/>
</dbReference>
<evidence type="ECO:0000313" key="7">
    <source>
        <dbReference type="Proteomes" id="UP000622687"/>
    </source>
</evidence>
<dbReference type="GO" id="GO:0019243">
    <property type="term" value="P:methylglyoxal catabolic process to D-lactate via S-lactoyl-glutathione"/>
    <property type="evidence" value="ECO:0007669"/>
    <property type="project" value="TreeGrafter"/>
</dbReference>
<evidence type="ECO:0000256" key="2">
    <source>
        <dbReference type="ARBA" id="ARBA00030892"/>
    </source>
</evidence>
<dbReference type="GO" id="GO:0004462">
    <property type="term" value="F:lactoylglutathione lyase activity"/>
    <property type="evidence" value="ECO:0007669"/>
    <property type="project" value="TreeGrafter"/>
</dbReference>
<accession>A0A934M4I6</accession>
<evidence type="ECO:0000259" key="5">
    <source>
        <dbReference type="PROSITE" id="PS51819"/>
    </source>
</evidence>
<proteinExistence type="predicted"/>
<evidence type="ECO:0000256" key="3">
    <source>
        <dbReference type="ARBA" id="ARBA00032460"/>
    </source>
</evidence>
<dbReference type="EMBL" id="JAEEGB010000007">
    <property type="protein sequence ID" value="MBI6872638.1"/>
    <property type="molecule type" value="Genomic_DNA"/>
</dbReference>
<dbReference type="PANTHER" id="PTHR46036">
    <property type="entry name" value="LACTOYLGLUTATHIONE LYASE"/>
    <property type="match status" value="1"/>
</dbReference>
<dbReference type="AlphaFoldDB" id="A0A934M4I6"/>
<gene>
    <name evidence="6" type="ORF">I6U51_07925</name>
</gene>
<name>A0A934M4I6_9CLOT</name>
<dbReference type="Pfam" id="PF00903">
    <property type="entry name" value="Glyoxalase"/>
    <property type="match status" value="1"/>
</dbReference>
<dbReference type="Proteomes" id="UP000622687">
    <property type="component" value="Unassembled WGS sequence"/>
</dbReference>
<keyword evidence="7" id="KW-1185">Reference proteome</keyword>